<comment type="subunit">
    <text evidence="12">Monomer. Interacts with DnaB.</text>
</comment>
<dbReference type="Gene3D" id="3.40.1360.10">
    <property type="match status" value="1"/>
</dbReference>
<dbReference type="SUPFAM" id="SSF56731">
    <property type="entry name" value="DNA primase core"/>
    <property type="match status" value="1"/>
</dbReference>
<dbReference type="InterPro" id="IPR006171">
    <property type="entry name" value="TOPRIM_dom"/>
</dbReference>
<dbReference type="Proteomes" id="UP000015527">
    <property type="component" value="Unassembled WGS sequence"/>
</dbReference>
<keyword evidence="1 12" id="KW-0240">DNA-directed RNA polymerase</keyword>
<evidence type="ECO:0000256" key="6">
    <source>
        <dbReference type="ARBA" id="ARBA00022723"/>
    </source>
</evidence>
<evidence type="ECO:0000256" key="8">
    <source>
        <dbReference type="ARBA" id="ARBA00022833"/>
    </source>
</evidence>
<keyword evidence="8 12" id="KW-0862">Zinc</keyword>
<evidence type="ECO:0000256" key="12">
    <source>
        <dbReference type="HAMAP-Rule" id="MF_00974"/>
    </source>
</evidence>
<dbReference type="FunFam" id="3.40.1360.10:FF:000002">
    <property type="entry name" value="DNA primase"/>
    <property type="match status" value="1"/>
</dbReference>
<dbReference type="FunFam" id="3.90.580.10:FF:000001">
    <property type="entry name" value="DNA primase"/>
    <property type="match status" value="1"/>
</dbReference>
<keyword evidence="6 12" id="KW-0479">Metal-binding</keyword>
<evidence type="ECO:0000256" key="5">
    <source>
        <dbReference type="ARBA" id="ARBA00022705"/>
    </source>
</evidence>
<feature type="region of interest" description="Disordered" evidence="13">
    <location>
        <begin position="428"/>
        <end position="462"/>
    </location>
</feature>
<dbReference type="PANTHER" id="PTHR30313">
    <property type="entry name" value="DNA PRIMASE"/>
    <property type="match status" value="1"/>
</dbReference>
<keyword evidence="16" id="KW-1185">Reference proteome</keyword>
<dbReference type="Pfam" id="PF01807">
    <property type="entry name" value="Zn_ribbon_DnaG"/>
    <property type="match status" value="1"/>
</dbReference>
<dbReference type="AlphaFoldDB" id="T0GYB5"/>
<dbReference type="InterPro" id="IPR006295">
    <property type="entry name" value="DNA_primase_DnaG"/>
</dbReference>
<keyword evidence="2 12" id="KW-0639">Primosome</keyword>
<evidence type="ECO:0000256" key="4">
    <source>
        <dbReference type="ARBA" id="ARBA00022695"/>
    </source>
</evidence>
<evidence type="ECO:0000256" key="1">
    <source>
        <dbReference type="ARBA" id="ARBA00022478"/>
    </source>
</evidence>
<dbReference type="GO" id="GO:0000428">
    <property type="term" value="C:DNA-directed RNA polymerase complex"/>
    <property type="evidence" value="ECO:0007669"/>
    <property type="project" value="UniProtKB-KW"/>
</dbReference>
<dbReference type="GO" id="GO:0003899">
    <property type="term" value="F:DNA-directed RNA polymerase activity"/>
    <property type="evidence" value="ECO:0007669"/>
    <property type="project" value="UniProtKB-UniRule"/>
</dbReference>
<dbReference type="EC" id="2.7.7.101" evidence="12"/>
<accession>T0GYB5</accession>
<dbReference type="GO" id="GO:0008270">
    <property type="term" value="F:zinc ion binding"/>
    <property type="evidence" value="ECO:0007669"/>
    <property type="project" value="UniProtKB-UniRule"/>
</dbReference>
<organism evidence="15 16">
    <name type="scientific">Novosphingobium lindaniclasticum LE124</name>
    <dbReference type="NCBI Taxonomy" id="1096930"/>
    <lineage>
        <taxon>Bacteria</taxon>
        <taxon>Pseudomonadati</taxon>
        <taxon>Pseudomonadota</taxon>
        <taxon>Alphaproteobacteria</taxon>
        <taxon>Sphingomonadales</taxon>
        <taxon>Sphingomonadaceae</taxon>
        <taxon>Novosphingobium</taxon>
    </lineage>
</organism>
<sequence>MLTPQWLDQLRTRTTLSALIGRSTRLTKAGREFKACCPFHNEKSPSFTVNDEKGFYHCFGCGAHGDAIRWMTDHQGLSFMDAVKELAAEAGMDVPAPDPRSAKAVEKRDTLHDVMAAAQGWFVQNLSAPGGEAARAYLATRGFDAHTLQRFGFGFAPDGRQAMKEALGKFPEAMLIEAGLRIEVENRDPYDRFRGRLMLPIEDARGRVIAFGGRILTKEKTDAPKYLNSPDTPLFDKGRTLYNLHRAAPAARQSGRMVVVEGYMDVVAMAAAGIGECVAPLGTALTEQQIEMLWRHVEMPILCFDGDSAGQRAAMRAVTRALPLLRPAHSLRIVRLPEGLDPDDLIKQRGARAMEEVLGAAKSLIEVLWEVERDAQPLHTPEDKAGLKARLMAHVDAIQNSDIASLYRRELQDRYSEFAFPKRESRWQQAGRGGGPFRPNQQRGEGKWNKRPAIIPSSPESIDRLNSRYGKDGSGRDSLSAAVIAGLIRWPHLLQRHAEALAKTPDLEIRFGILLDSLNASVSLESSALTTILQNRGAEPPSPAEYSGLRFGFLEENGSPEKSEEELTQAIQLLIERPVLEAALKAATERHEREFTEESFADQQRLRERKLEFDSRLRQMATRQAASS</sequence>
<dbReference type="PATRIC" id="fig|1096930.3.peg.3986"/>
<keyword evidence="9" id="KW-0460">Magnesium</keyword>
<keyword evidence="5 12" id="KW-0235">DNA replication</keyword>
<dbReference type="CDD" id="cd03364">
    <property type="entry name" value="TOPRIM_DnaG_primases"/>
    <property type="match status" value="1"/>
</dbReference>
<dbReference type="eggNOG" id="COG0358">
    <property type="taxonomic scope" value="Bacteria"/>
</dbReference>
<keyword evidence="7 12" id="KW-0863">Zinc-finger</keyword>
<dbReference type="Gene3D" id="3.90.580.10">
    <property type="entry name" value="Zinc finger, CHC2-type domain"/>
    <property type="match status" value="1"/>
</dbReference>
<dbReference type="GO" id="GO:0003677">
    <property type="term" value="F:DNA binding"/>
    <property type="evidence" value="ECO:0007669"/>
    <property type="project" value="UniProtKB-KW"/>
</dbReference>
<comment type="function">
    <text evidence="12">RNA polymerase that catalyzes the synthesis of short RNA molecules used as primers for DNA polymerase during DNA replication.</text>
</comment>
<dbReference type="GO" id="GO:0005737">
    <property type="term" value="C:cytoplasm"/>
    <property type="evidence" value="ECO:0007669"/>
    <property type="project" value="TreeGrafter"/>
</dbReference>
<keyword evidence="4 12" id="KW-0548">Nucleotidyltransferase</keyword>
<dbReference type="Pfam" id="PF13155">
    <property type="entry name" value="Toprim_2"/>
    <property type="match status" value="1"/>
</dbReference>
<protein>
    <recommendedName>
        <fullName evidence="12">DNA primase</fullName>
        <ecNumber evidence="12">2.7.7.101</ecNumber>
    </recommendedName>
</protein>
<name>T0GYB5_9SPHN</name>
<keyword evidence="10 12" id="KW-0238">DNA-binding</keyword>
<dbReference type="GO" id="GO:1990077">
    <property type="term" value="C:primosome complex"/>
    <property type="evidence" value="ECO:0007669"/>
    <property type="project" value="UniProtKB-KW"/>
</dbReference>
<evidence type="ECO:0000256" key="10">
    <source>
        <dbReference type="ARBA" id="ARBA00023125"/>
    </source>
</evidence>
<comment type="domain">
    <text evidence="12">Contains an N-terminal zinc-binding domain, a central core domain that contains the primase activity, and a C-terminal DnaB-binding domain.</text>
</comment>
<gene>
    <name evidence="12" type="primary">dnaG</name>
    <name evidence="15" type="ORF">L284_20280</name>
</gene>
<dbReference type="GO" id="GO:0006269">
    <property type="term" value="P:DNA replication, synthesis of primer"/>
    <property type="evidence" value="ECO:0007669"/>
    <property type="project" value="UniProtKB-UniRule"/>
</dbReference>
<dbReference type="PANTHER" id="PTHR30313:SF2">
    <property type="entry name" value="DNA PRIMASE"/>
    <property type="match status" value="1"/>
</dbReference>
<keyword evidence="3 12" id="KW-0808">Transferase</keyword>
<dbReference type="NCBIfam" id="TIGR01391">
    <property type="entry name" value="dnaG"/>
    <property type="match status" value="1"/>
</dbReference>
<dbReference type="OrthoDB" id="9803773at2"/>
<feature type="zinc finger region" description="CHC2-type" evidence="12">
    <location>
        <begin position="37"/>
        <end position="61"/>
    </location>
</feature>
<proteinExistence type="inferred from homology"/>
<dbReference type="InterPro" id="IPR037068">
    <property type="entry name" value="DNA_primase_core_N_sf"/>
</dbReference>
<comment type="similarity">
    <text evidence="12">Belongs to the DnaG primase family.</text>
</comment>
<comment type="catalytic activity">
    <reaction evidence="12">
        <text>ssDNA + n NTP = ssDNA/pppN(pN)n-1 hybrid + (n-1) diphosphate.</text>
        <dbReference type="EC" id="2.7.7.101"/>
    </reaction>
</comment>
<dbReference type="InterPro" id="IPR002694">
    <property type="entry name" value="Znf_CHC2"/>
</dbReference>
<dbReference type="Pfam" id="PF08275">
    <property type="entry name" value="DNAG_N"/>
    <property type="match status" value="1"/>
</dbReference>
<evidence type="ECO:0000313" key="16">
    <source>
        <dbReference type="Proteomes" id="UP000015527"/>
    </source>
</evidence>
<evidence type="ECO:0000313" key="15">
    <source>
        <dbReference type="EMBL" id="EQB08986.1"/>
    </source>
</evidence>
<dbReference type="InterPro" id="IPR050219">
    <property type="entry name" value="DnaG_primase"/>
</dbReference>
<dbReference type="HAMAP" id="MF_00974">
    <property type="entry name" value="DNA_primase_DnaG"/>
    <property type="match status" value="1"/>
</dbReference>
<evidence type="ECO:0000256" key="11">
    <source>
        <dbReference type="ARBA" id="ARBA00023163"/>
    </source>
</evidence>
<dbReference type="PROSITE" id="PS50880">
    <property type="entry name" value="TOPRIM"/>
    <property type="match status" value="1"/>
</dbReference>
<dbReference type="InterPro" id="IPR030846">
    <property type="entry name" value="DnaG_bac"/>
</dbReference>
<dbReference type="RefSeq" id="WP_021235742.1">
    <property type="nucleotide sequence ID" value="NZ_ATHL01000138.1"/>
</dbReference>
<dbReference type="SMART" id="SM00400">
    <property type="entry name" value="ZnF_CHCC"/>
    <property type="match status" value="1"/>
</dbReference>
<dbReference type="EMBL" id="ATHL01000138">
    <property type="protein sequence ID" value="EQB08986.1"/>
    <property type="molecule type" value="Genomic_DNA"/>
</dbReference>
<dbReference type="SMART" id="SM00493">
    <property type="entry name" value="TOPRIM"/>
    <property type="match status" value="1"/>
</dbReference>
<evidence type="ECO:0000256" key="9">
    <source>
        <dbReference type="ARBA" id="ARBA00022842"/>
    </source>
</evidence>
<evidence type="ECO:0000259" key="14">
    <source>
        <dbReference type="PROSITE" id="PS50880"/>
    </source>
</evidence>
<evidence type="ECO:0000256" key="3">
    <source>
        <dbReference type="ARBA" id="ARBA00022679"/>
    </source>
</evidence>
<comment type="cofactor">
    <cofactor evidence="12">
        <name>Zn(2+)</name>
        <dbReference type="ChEBI" id="CHEBI:29105"/>
    </cofactor>
    <text evidence="12">Binds 1 zinc ion per monomer.</text>
</comment>
<comment type="caution">
    <text evidence="15">The sequence shown here is derived from an EMBL/GenBank/DDBJ whole genome shotgun (WGS) entry which is preliminary data.</text>
</comment>
<dbReference type="InterPro" id="IPR034151">
    <property type="entry name" value="TOPRIM_DnaG_bac"/>
</dbReference>
<evidence type="ECO:0000256" key="7">
    <source>
        <dbReference type="ARBA" id="ARBA00022771"/>
    </source>
</evidence>
<reference evidence="15 16" key="1">
    <citation type="journal article" date="2013" name="Genome Announc.">
        <title>Genome Sequence of Novosphingobium lindaniclasticum LE124T, Isolated from a Hexachlorocyclohexane Dumpsite.</title>
        <authorList>
            <person name="Saxena A."/>
            <person name="Nayyar N."/>
            <person name="Sangwan N."/>
            <person name="Kumari R."/>
            <person name="Khurana J.P."/>
            <person name="Lal R."/>
        </authorList>
    </citation>
    <scope>NUCLEOTIDE SEQUENCE [LARGE SCALE GENOMIC DNA]</scope>
    <source>
        <strain evidence="15 16">LE124</strain>
    </source>
</reference>
<evidence type="ECO:0000256" key="13">
    <source>
        <dbReference type="SAM" id="MobiDB-lite"/>
    </source>
</evidence>
<dbReference type="InterPro" id="IPR036977">
    <property type="entry name" value="DNA_primase_Znf_CHC2"/>
</dbReference>
<dbReference type="InterPro" id="IPR013264">
    <property type="entry name" value="DNAG_N"/>
</dbReference>
<evidence type="ECO:0000256" key="2">
    <source>
        <dbReference type="ARBA" id="ARBA00022515"/>
    </source>
</evidence>
<dbReference type="Gene3D" id="3.90.980.10">
    <property type="entry name" value="DNA primase, catalytic core, N-terminal domain"/>
    <property type="match status" value="1"/>
</dbReference>
<keyword evidence="11 12" id="KW-0804">Transcription</keyword>
<dbReference type="SUPFAM" id="SSF57783">
    <property type="entry name" value="Zinc beta-ribbon"/>
    <property type="match status" value="1"/>
</dbReference>
<feature type="domain" description="Toprim" evidence="14">
    <location>
        <begin position="255"/>
        <end position="337"/>
    </location>
</feature>